<gene>
    <name evidence="2" type="ORF">EBN03_15325</name>
</gene>
<accession>A0A3M2L451</accession>
<organism evidence="2 3">
    <name type="scientific">Nocardia stercoris</name>
    <dbReference type="NCBI Taxonomy" id="2483361"/>
    <lineage>
        <taxon>Bacteria</taxon>
        <taxon>Bacillati</taxon>
        <taxon>Actinomycetota</taxon>
        <taxon>Actinomycetes</taxon>
        <taxon>Mycobacteriales</taxon>
        <taxon>Nocardiaceae</taxon>
        <taxon>Nocardia</taxon>
    </lineage>
</organism>
<sequence>MKGVPTMRIRSLRLSVAVVATAVAATTATTGVASADLGFGSSGGSFGSSTDDMVITLVRHAESLGNVSGLIDTTVPGPDLSPLGRTQADNLAVQLADKNYDCAFASNMVRTQQTAAPTVAEHHLSLDIQPGFREIEAGQYEGTPEAAAMSGYLQAPIKWLSGDLNARIPGSIDGNEFDGRVDQALLDVQRRGCTHPVIFSHGGTIMFWSMLNAGNADKSKLGTDPMRNGGHVTLQGSPQKGWTIVEWVGHPDLG</sequence>
<keyword evidence="3" id="KW-1185">Reference proteome</keyword>
<evidence type="ECO:0000313" key="3">
    <source>
        <dbReference type="Proteomes" id="UP000279275"/>
    </source>
</evidence>
<feature type="signal peptide" evidence="1">
    <location>
        <begin position="1"/>
        <end position="35"/>
    </location>
</feature>
<dbReference type="GO" id="GO:0016791">
    <property type="term" value="F:phosphatase activity"/>
    <property type="evidence" value="ECO:0007669"/>
    <property type="project" value="TreeGrafter"/>
</dbReference>
<evidence type="ECO:0000313" key="2">
    <source>
        <dbReference type="EMBL" id="RMI32341.1"/>
    </source>
</evidence>
<dbReference type="Gene3D" id="3.40.50.1240">
    <property type="entry name" value="Phosphoglycerate mutase-like"/>
    <property type="match status" value="1"/>
</dbReference>
<protein>
    <submittedName>
        <fullName evidence="2">Histidine phosphatase family protein</fullName>
    </submittedName>
</protein>
<dbReference type="SMART" id="SM00855">
    <property type="entry name" value="PGAM"/>
    <property type="match status" value="1"/>
</dbReference>
<dbReference type="GO" id="GO:0005737">
    <property type="term" value="C:cytoplasm"/>
    <property type="evidence" value="ECO:0007669"/>
    <property type="project" value="TreeGrafter"/>
</dbReference>
<dbReference type="AlphaFoldDB" id="A0A3M2L451"/>
<dbReference type="CDD" id="cd07067">
    <property type="entry name" value="HP_PGM_like"/>
    <property type="match status" value="1"/>
</dbReference>
<dbReference type="InterPro" id="IPR029033">
    <property type="entry name" value="His_PPase_superfam"/>
</dbReference>
<dbReference type="PANTHER" id="PTHR48100:SF58">
    <property type="entry name" value="PE-PGRS FAMILY PROTEIN PE_PGRS11"/>
    <property type="match status" value="1"/>
</dbReference>
<dbReference type="Proteomes" id="UP000279275">
    <property type="component" value="Unassembled WGS sequence"/>
</dbReference>
<evidence type="ECO:0000256" key="1">
    <source>
        <dbReference type="SAM" id="SignalP"/>
    </source>
</evidence>
<dbReference type="EMBL" id="RFFH01000005">
    <property type="protein sequence ID" value="RMI32341.1"/>
    <property type="molecule type" value="Genomic_DNA"/>
</dbReference>
<dbReference type="PANTHER" id="PTHR48100">
    <property type="entry name" value="BROAD-SPECIFICITY PHOSPHATASE YOR283W-RELATED"/>
    <property type="match status" value="1"/>
</dbReference>
<name>A0A3M2L451_9NOCA</name>
<dbReference type="SUPFAM" id="SSF53254">
    <property type="entry name" value="Phosphoglycerate mutase-like"/>
    <property type="match status" value="1"/>
</dbReference>
<dbReference type="OrthoDB" id="9793115at2"/>
<feature type="chain" id="PRO_5018053067" evidence="1">
    <location>
        <begin position="36"/>
        <end position="254"/>
    </location>
</feature>
<dbReference type="InterPro" id="IPR013078">
    <property type="entry name" value="His_Pase_superF_clade-1"/>
</dbReference>
<dbReference type="Pfam" id="PF00300">
    <property type="entry name" value="His_Phos_1"/>
    <property type="match status" value="1"/>
</dbReference>
<reference evidence="2 3" key="1">
    <citation type="submission" date="2018-10" db="EMBL/GenBank/DDBJ databases">
        <title>Isolation from cow dung.</title>
        <authorList>
            <person name="Ling L."/>
        </authorList>
    </citation>
    <scope>NUCLEOTIDE SEQUENCE [LARGE SCALE GENOMIC DNA]</scope>
    <source>
        <strain evidence="2 3">NEAU-LL90</strain>
    </source>
</reference>
<proteinExistence type="predicted"/>
<comment type="caution">
    <text evidence="2">The sequence shown here is derived from an EMBL/GenBank/DDBJ whole genome shotgun (WGS) entry which is preliminary data.</text>
</comment>
<keyword evidence="1" id="KW-0732">Signal</keyword>
<dbReference type="InterPro" id="IPR050275">
    <property type="entry name" value="PGM_Phosphatase"/>
</dbReference>